<keyword evidence="2" id="KW-1185">Reference proteome</keyword>
<gene>
    <name evidence="1" type="ORF">Pr1d_32260</name>
</gene>
<reference evidence="1 2" key="1">
    <citation type="submission" date="2019-08" db="EMBL/GenBank/DDBJ databases">
        <title>Deep-cultivation of Planctomycetes and their phenomic and genomic characterization uncovers novel biology.</title>
        <authorList>
            <person name="Wiegand S."/>
            <person name="Jogler M."/>
            <person name="Boedeker C."/>
            <person name="Pinto D."/>
            <person name="Vollmers J."/>
            <person name="Rivas-Marin E."/>
            <person name="Kohn T."/>
            <person name="Peeters S.H."/>
            <person name="Heuer A."/>
            <person name="Rast P."/>
            <person name="Oberbeckmann S."/>
            <person name="Bunk B."/>
            <person name="Jeske O."/>
            <person name="Meyerdierks A."/>
            <person name="Storesund J.E."/>
            <person name="Kallscheuer N."/>
            <person name="Luecker S."/>
            <person name="Lage O.M."/>
            <person name="Pohl T."/>
            <person name="Merkel B.J."/>
            <person name="Hornburger P."/>
            <person name="Mueller R.-W."/>
            <person name="Bruemmer F."/>
            <person name="Labrenz M."/>
            <person name="Spormann A.M."/>
            <person name="Op den Camp H."/>
            <person name="Overmann J."/>
            <person name="Amann R."/>
            <person name="Jetten M.S.M."/>
            <person name="Mascher T."/>
            <person name="Medema M.H."/>
            <person name="Devos D.P."/>
            <person name="Kaster A.-K."/>
            <person name="Ovreas L."/>
            <person name="Rohde M."/>
            <person name="Galperin M.Y."/>
            <person name="Jogler C."/>
        </authorList>
    </citation>
    <scope>NUCLEOTIDE SEQUENCE [LARGE SCALE GENOMIC DNA]</scope>
    <source>
        <strain evidence="1 2">Pr1d</strain>
    </source>
</reference>
<accession>A0A5B9QAL0</accession>
<organism evidence="1 2">
    <name type="scientific">Bythopirellula goksoeyrii</name>
    <dbReference type="NCBI Taxonomy" id="1400387"/>
    <lineage>
        <taxon>Bacteria</taxon>
        <taxon>Pseudomonadati</taxon>
        <taxon>Planctomycetota</taxon>
        <taxon>Planctomycetia</taxon>
        <taxon>Pirellulales</taxon>
        <taxon>Lacipirellulaceae</taxon>
        <taxon>Bythopirellula</taxon>
    </lineage>
</organism>
<dbReference type="EMBL" id="CP042913">
    <property type="protein sequence ID" value="QEG35918.1"/>
    <property type="molecule type" value="Genomic_DNA"/>
</dbReference>
<dbReference type="KEGG" id="bgok:Pr1d_32260"/>
<evidence type="ECO:0000313" key="2">
    <source>
        <dbReference type="Proteomes" id="UP000323917"/>
    </source>
</evidence>
<name>A0A5B9QAL0_9BACT</name>
<protein>
    <submittedName>
        <fullName evidence="1">Uncharacterized protein</fullName>
    </submittedName>
</protein>
<proteinExistence type="predicted"/>
<sequence>MSNWFSPLLFLLAASAEEDLRRQIEFFKAENEMLLARVPKKRIFLSNDERERLLKLRVVEPVYCVWLAASRLYR</sequence>
<evidence type="ECO:0000313" key="1">
    <source>
        <dbReference type="EMBL" id="QEG35918.1"/>
    </source>
</evidence>
<dbReference type="AlphaFoldDB" id="A0A5B9QAL0"/>
<dbReference type="Proteomes" id="UP000323917">
    <property type="component" value="Chromosome"/>
</dbReference>